<feature type="chain" id="PRO_5031312901" evidence="1">
    <location>
        <begin position="25"/>
        <end position="125"/>
    </location>
</feature>
<dbReference type="AlphaFoldDB" id="A0A7S0ILJ4"/>
<name>A0A7S0ILJ4_MICPS</name>
<dbReference type="EMBL" id="HBEQ01014156">
    <property type="protein sequence ID" value="CAD8525479.1"/>
    <property type="molecule type" value="Transcribed_RNA"/>
</dbReference>
<protein>
    <submittedName>
        <fullName evidence="2">Uncharacterized protein</fullName>
    </submittedName>
</protein>
<evidence type="ECO:0000313" key="2">
    <source>
        <dbReference type="EMBL" id="CAD8525479.1"/>
    </source>
</evidence>
<organism evidence="2">
    <name type="scientific">Micromonas pusilla</name>
    <name type="common">Picoplanktonic green alga</name>
    <name type="synonym">Chromulina pusilla</name>
    <dbReference type="NCBI Taxonomy" id="38833"/>
    <lineage>
        <taxon>Eukaryota</taxon>
        <taxon>Viridiplantae</taxon>
        <taxon>Chlorophyta</taxon>
        <taxon>Mamiellophyceae</taxon>
        <taxon>Mamiellales</taxon>
        <taxon>Mamiellaceae</taxon>
        <taxon>Micromonas</taxon>
    </lineage>
</organism>
<accession>A0A7S0ILJ4</accession>
<reference evidence="2" key="1">
    <citation type="submission" date="2021-01" db="EMBL/GenBank/DDBJ databases">
        <authorList>
            <person name="Corre E."/>
            <person name="Pelletier E."/>
            <person name="Niang G."/>
            <person name="Scheremetjew M."/>
            <person name="Finn R."/>
            <person name="Kale V."/>
            <person name="Holt S."/>
            <person name="Cochrane G."/>
            <person name="Meng A."/>
            <person name="Brown T."/>
            <person name="Cohen L."/>
        </authorList>
    </citation>
    <scope>NUCLEOTIDE SEQUENCE</scope>
    <source>
        <strain evidence="2">CCMP1723</strain>
    </source>
</reference>
<feature type="signal peptide" evidence="1">
    <location>
        <begin position="1"/>
        <end position="24"/>
    </location>
</feature>
<gene>
    <name evidence="2" type="ORF">MCOM1403_LOCUS11402</name>
</gene>
<evidence type="ECO:0000256" key="1">
    <source>
        <dbReference type="SAM" id="SignalP"/>
    </source>
</evidence>
<sequence length="125" mass="12818">MAILQQSWIALFSVLALATSVAEGKNCSDPGSCPPITNQYLGECGFLFKDSNKWCECDVIGGCGGIAQGTQVCCAASGDDCCELDVGMTGGIAAGAVVLLSLIITACCYCCKCGCFKPKKQVSPA</sequence>
<proteinExistence type="predicted"/>
<keyword evidence="1" id="KW-0732">Signal</keyword>